<evidence type="ECO:0000313" key="3">
    <source>
        <dbReference type="Proteomes" id="UP001150266"/>
    </source>
</evidence>
<proteinExistence type="predicted"/>
<reference evidence="2" key="1">
    <citation type="submission" date="2022-08" db="EMBL/GenBank/DDBJ databases">
        <title>A Global Phylogenomic Analysis of the Shiitake Genus Lentinula.</title>
        <authorList>
            <consortium name="DOE Joint Genome Institute"/>
            <person name="Sierra-Patev S."/>
            <person name="Min B."/>
            <person name="Naranjo-Ortiz M."/>
            <person name="Looney B."/>
            <person name="Konkel Z."/>
            <person name="Slot J.C."/>
            <person name="Sakamoto Y."/>
            <person name="Steenwyk J.L."/>
            <person name="Rokas A."/>
            <person name="Carro J."/>
            <person name="Camarero S."/>
            <person name="Ferreira P."/>
            <person name="Molpeceres G."/>
            <person name="Ruiz-Duenas F.J."/>
            <person name="Serrano A."/>
            <person name="Henrissat B."/>
            <person name="Drula E."/>
            <person name="Hughes K.W."/>
            <person name="Mata J.L."/>
            <person name="Ishikawa N.K."/>
            <person name="Vargas-Isla R."/>
            <person name="Ushijima S."/>
            <person name="Smith C.A."/>
            <person name="Ahrendt S."/>
            <person name="Andreopoulos W."/>
            <person name="He G."/>
            <person name="Labutti K."/>
            <person name="Lipzen A."/>
            <person name="Ng V."/>
            <person name="Riley R."/>
            <person name="Sandor L."/>
            <person name="Barry K."/>
            <person name="Martinez A.T."/>
            <person name="Xiao Y."/>
            <person name="Gibbons J.G."/>
            <person name="Terashima K."/>
            <person name="Grigoriev I.V."/>
            <person name="Hibbett D.S."/>
        </authorList>
    </citation>
    <scope>NUCLEOTIDE SEQUENCE</scope>
    <source>
        <strain evidence="2">JLM2183</strain>
    </source>
</reference>
<dbReference type="Proteomes" id="UP001150266">
    <property type="component" value="Unassembled WGS sequence"/>
</dbReference>
<evidence type="ECO:0000313" key="2">
    <source>
        <dbReference type="EMBL" id="KAJ4483880.1"/>
    </source>
</evidence>
<comment type="caution">
    <text evidence="2">The sequence shown here is derived from an EMBL/GenBank/DDBJ whole genome shotgun (WGS) entry which is preliminary data.</text>
</comment>
<dbReference type="EMBL" id="JAOTPV010000004">
    <property type="protein sequence ID" value="KAJ4483880.1"/>
    <property type="molecule type" value="Genomic_DNA"/>
</dbReference>
<name>A0A9W9AKC5_9AGAR</name>
<accession>A0A9W9AKC5</accession>
<organism evidence="2 3">
    <name type="scientific">Lentinula aciculospora</name>
    <dbReference type="NCBI Taxonomy" id="153920"/>
    <lineage>
        <taxon>Eukaryota</taxon>
        <taxon>Fungi</taxon>
        <taxon>Dikarya</taxon>
        <taxon>Basidiomycota</taxon>
        <taxon>Agaricomycotina</taxon>
        <taxon>Agaricomycetes</taxon>
        <taxon>Agaricomycetidae</taxon>
        <taxon>Agaricales</taxon>
        <taxon>Marasmiineae</taxon>
        <taxon>Omphalotaceae</taxon>
        <taxon>Lentinula</taxon>
    </lineage>
</organism>
<dbReference type="AlphaFoldDB" id="A0A9W9AKC5"/>
<evidence type="ECO:0000256" key="1">
    <source>
        <dbReference type="SAM" id="MobiDB-lite"/>
    </source>
</evidence>
<dbReference type="OrthoDB" id="40579at2759"/>
<gene>
    <name evidence="2" type="ORF">J3R30DRAFT_1844801</name>
</gene>
<feature type="compositionally biased region" description="Basic and acidic residues" evidence="1">
    <location>
        <begin position="272"/>
        <end position="282"/>
    </location>
</feature>
<keyword evidence="3" id="KW-1185">Reference proteome</keyword>
<feature type="compositionally biased region" description="Polar residues" evidence="1">
    <location>
        <begin position="104"/>
        <end position="117"/>
    </location>
</feature>
<feature type="region of interest" description="Disordered" evidence="1">
    <location>
        <begin position="1"/>
        <end position="20"/>
    </location>
</feature>
<sequence>MSETFATLTAHGHKSQSRSRIYEDHIGGQQAISSINRTSEVQQVPGTLAGQDSFIEYIKALPQEPLPDGWTRASLADHLDYVLRRRMEDNCLARPVTPVEMDNEVSTENQRNSTPNGNHDIMPQSLTKNHSETNLPSINAFDNSSPDTPGDENFISPAQASYPSTSLFPPPANGLGRCSSLSLVENCRDVPHQQQHIEMYMPSAQWCRDPLSVLQSSSSHPFSLKNLGLRAAGAEAIVQTGNGTVVDPRGTGPKGVRSRPYPQSSCRTQRKKPGEHEPDFVHVHGPNNSDQVCQWVIETDQHHNALEICGEHLTTAEGAKVHLLYHRNNDQSHFDSSRSEPEAAGSRIIRCAWLGCKKTMQSKFFSRHVQSTHLEMRVLCLRCGDTLKRSDEEKRHRAVQCERSCLRARHLTPQASQESLATCPGKEPTPVFAQRL</sequence>
<protein>
    <submittedName>
        <fullName evidence="2">Uncharacterized protein</fullName>
    </submittedName>
</protein>
<feature type="region of interest" description="Disordered" evidence="1">
    <location>
        <begin position="242"/>
        <end position="284"/>
    </location>
</feature>
<feature type="region of interest" description="Disordered" evidence="1">
    <location>
        <begin position="102"/>
        <end position="121"/>
    </location>
</feature>